<keyword evidence="1 4" id="KW-0808">Transferase</keyword>
<dbReference type="GO" id="GO:0016746">
    <property type="term" value="F:acyltransferase activity"/>
    <property type="evidence" value="ECO:0007669"/>
    <property type="project" value="UniProtKB-KW"/>
</dbReference>
<evidence type="ECO:0000313" key="5">
    <source>
        <dbReference type="Proteomes" id="UP001203880"/>
    </source>
</evidence>
<evidence type="ECO:0000259" key="3">
    <source>
        <dbReference type="PROSITE" id="PS51186"/>
    </source>
</evidence>
<proteinExistence type="predicted"/>
<keyword evidence="2 4" id="KW-0012">Acyltransferase</keyword>
<evidence type="ECO:0000256" key="2">
    <source>
        <dbReference type="ARBA" id="ARBA00023315"/>
    </source>
</evidence>
<sequence>MPFTLRHAHQDDAPALHAILTSPHVVRGSMRLPFMPLKTTEDRLAHDRNRLQLVALDGNSIVGFIELLMNSGTPRAAHSAEVNLVATREEDQEKGVARALMEAIIASCDTHLSIRRLSLIVWLDNTRAIALYKALGFQEEGRMLDFVRTETGYGDAIMMARICKRH</sequence>
<dbReference type="InterPro" id="IPR000182">
    <property type="entry name" value="GNAT_dom"/>
</dbReference>
<evidence type="ECO:0000256" key="1">
    <source>
        <dbReference type="ARBA" id="ARBA00022679"/>
    </source>
</evidence>
<dbReference type="InterPro" id="IPR016181">
    <property type="entry name" value="Acyl_CoA_acyltransferase"/>
</dbReference>
<dbReference type="PROSITE" id="PS51186">
    <property type="entry name" value="GNAT"/>
    <property type="match status" value="1"/>
</dbReference>
<protein>
    <submittedName>
        <fullName evidence="4">GNAT family N-acetyltransferase</fullName>
        <ecNumber evidence="4">2.3.1.-</ecNumber>
    </submittedName>
</protein>
<keyword evidence="5" id="KW-1185">Reference proteome</keyword>
<dbReference type="InterPro" id="IPR050832">
    <property type="entry name" value="Bact_Acetyltransf"/>
</dbReference>
<feature type="domain" description="N-acetyltransferase" evidence="3">
    <location>
        <begin position="3"/>
        <end position="164"/>
    </location>
</feature>
<evidence type="ECO:0000313" key="4">
    <source>
        <dbReference type="EMBL" id="MCL6285853.1"/>
    </source>
</evidence>
<comment type="caution">
    <text evidence="4">The sequence shown here is derived from an EMBL/GenBank/DDBJ whole genome shotgun (WGS) entry which is preliminary data.</text>
</comment>
<accession>A0ABT0Q9K3</accession>
<dbReference type="RefSeq" id="WP_249713059.1">
    <property type="nucleotide sequence ID" value="NZ_JAMFMB010000040.1"/>
</dbReference>
<dbReference type="PANTHER" id="PTHR43877">
    <property type="entry name" value="AMINOALKYLPHOSPHONATE N-ACETYLTRANSFERASE-RELATED-RELATED"/>
    <property type="match status" value="1"/>
</dbReference>
<organism evidence="4 5">
    <name type="scientific">Ruegeria spongiae</name>
    <dbReference type="NCBI Taxonomy" id="2942209"/>
    <lineage>
        <taxon>Bacteria</taxon>
        <taxon>Pseudomonadati</taxon>
        <taxon>Pseudomonadota</taxon>
        <taxon>Alphaproteobacteria</taxon>
        <taxon>Rhodobacterales</taxon>
        <taxon>Roseobacteraceae</taxon>
        <taxon>Ruegeria</taxon>
    </lineage>
</organism>
<dbReference type="CDD" id="cd04301">
    <property type="entry name" value="NAT_SF"/>
    <property type="match status" value="1"/>
</dbReference>
<dbReference type="SUPFAM" id="SSF55729">
    <property type="entry name" value="Acyl-CoA N-acyltransferases (Nat)"/>
    <property type="match status" value="1"/>
</dbReference>
<reference evidence="4" key="1">
    <citation type="submission" date="2022-05" db="EMBL/GenBank/DDBJ databases">
        <authorList>
            <person name="Park J.-S."/>
        </authorList>
    </citation>
    <scope>NUCLEOTIDE SEQUENCE</scope>
    <source>
        <strain evidence="4">2012CJ41-6</strain>
    </source>
</reference>
<dbReference type="EMBL" id="JAMFMB010000040">
    <property type="protein sequence ID" value="MCL6285853.1"/>
    <property type="molecule type" value="Genomic_DNA"/>
</dbReference>
<name>A0ABT0Q9K3_9RHOB</name>
<gene>
    <name evidence="4" type="ORF">M3P21_20255</name>
</gene>
<dbReference type="EC" id="2.3.1.-" evidence="4"/>
<dbReference type="Pfam" id="PF00583">
    <property type="entry name" value="Acetyltransf_1"/>
    <property type="match status" value="1"/>
</dbReference>
<dbReference type="Gene3D" id="3.40.630.30">
    <property type="match status" value="1"/>
</dbReference>
<dbReference type="Proteomes" id="UP001203880">
    <property type="component" value="Unassembled WGS sequence"/>
</dbReference>